<comment type="caution">
    <text evidence="2">The sequence shown here is derived from an EMBL/GenBank/DDBJ whole genome shotgun (WGS) entry which is preliminary data.</text>
</comment>
<feature type="domain" description="RES" evidence="1">
    <location>
        <begin position="15"/>
        <end position="117"/>
    </location>
</feature>
<dbReference type="STRING" id="554083.BKD30_11560"/>
<protein>
    <recommendedName>
        <fullName evidence="1">RES domain-containing protein</fullName>
    </recommendedName>
</protein>
<organism evidence="2 3">
    <name type="scientific">Tersicoccus phoenicis</name>
    <dbReference type="NCBI Taxonomy" id="554083"/>
    <lineage>
        <taxon>Bacteria</taxon>
        <taxon>Bacillati</taxon>
        <taxon>Actinomycetota</taxon>
        <taxon>Actinomycetes</taxon>
        <taxon>Micrococcales</taxon>
        <taxon>Micrococcaceae</taxon>
        <taxon>Tersicoccus</taxon>
    </lineage>
</organism>
<gene>
    <name evidence="2" type="ORF">BKD30_11560</name>
</gene>
<dbReference type="Pfam" id="PF08808">
    <property type="entry name" value="RES"/>
    <property type="match status" value="1"/>
</dbReference>
<keyword evidence="3" id="KW-1185">Reference proteome</keyword>
<evidence type="ECO:0000313" key="3">
    <source>
        <dbReference type="Proteomes" id="UP000187085"/>
    </source>
</evidence>
<evidence type="ECO:0000313" key="2">
    <source>
        <dbReference type="EMBL" id="OMH23554.1"/>
    </source>
</evidence>
<name>A0A1R1L7P3_9MICC</name>
<dbReference type="RefSeq" id="WP_076704790.1">
    <property type="nucleotide sequence ID" value="NZ_MRDE01000072.1"/>
</dbReference>
<dbReference type="EMBL" id="MRDE01000072">
    <property type="protein sequence ID" value="OMH23554.1"/>
    <property type="molecule type" value="Genomic_DNA"/>
</dbReference>
<dbReference type="InterPro" id="IPR014914">
    <property type="entry name" value="RES_dom"/>
</dbReference>
<dbReference type="OrthoDB" id="4964398at2"/>
<proteinExistence type="predicted"/>
<reference evidence="2 3" key="1">
    <citation type="submission" date="2016-12" db="EMBL/GenBank/DDBJ databases">
        <title>Draft genome of Tersicoccus phoenicis 1P05MA.</title>
        <authorList>
            <person name="Nakajima Y."/>
            <person name="Yoshizawa S."/>
            <person name="Nakamura K."/>
            <person name="Ogura Y."/>
            <person name="Hayashi T."/>
            <person name="Kogure K."/>
        </authorList>
    </citation>
    <scope>NUCLEOTIDE SEQUENCE [LARGE SCALE GENOMIC DNA]</scope>
    <source>
        <strain evidence="2 3">1p05MA</strain>
    </source>
</reference>
<evidence type="ECO:0000259" key="1">
    <source>
        <dbReference type="Pfam" id="PF08808"/>
    </source>
</evidence>
<dbReference type="Proteomes" id="UP000187085">
    <property type="component" value="Unassembled WGS sequence"/>
</dbReference>
<accession>A0A1R1L7P3</accession>
<sequence length="176" mass="19815">MILFRHGDRRYPFFWEQPAQPIGRWHGTDEGPVQYLADTSHGAWAEYLRHEEIVDEVDLAGVERAFWAIEVDVDDLKPAALPYAVMTGDQDTYEQCRSEARHLRDDGSPGFTAPSAALVNDGATGHRVDGGIHDGPPRDGVNYILFGRWPEAVGWTVVDRGRPPVRLLPRVRHFST</sequence>
<dbReference type="AlphaFoldDB" id="A0A1R1L7P3"/>